<accession>A0A0C3MZT1</accession>
<proteinExistence type="predicted"/>
<sequence length="84" mass="9271">MPTTSDDSSLICQALVFVVELPESASSSMMSVMGHRILCHGYWLSHIDQRELPSVKCHVLLVDQDFSDEPCNWVVASDNGSIFG</sequence>
<protein>
    <submittedName>
        <fullName evidence="1">Uncharacterized protein</fullName>
    </submittedName>
</protein>
<name>A0A0C3MZT1_PISTI</name>
<keyword evidence="2" id="KW-1185">Reference proteome</keyword>
<evidence type="ECO:0000313" key="2">
    <source>
        <dbReference type="Proteomes" id="UP000054217"/>
    </source>
</evidence>
<dbReference type="InParanoid" id="A0A0C3MZT1"/>
<reference evidence="2" key="2">
    <citation type="submission" date="2015-01" db="EMBL/GenBank/DDBJ databases">
        <title>Evolutionary Origins and Diversification of the Mycorrhizal Mutualists.</title>
        <authorList>
            <consortium name="DOE Joint Genome Institute"/>
            <consortium name="Mycorrhizal Genomics Consortium"/>
            <person name="Kohler A."/>
            <person name="Kuo A."/>
            <person name="Nagy L.G."/>
            <person name="Floudas D."/>
            <person name="Copeland A."/>
            <person name="Barry K.W."/>
            <person name="Cichocki N."/>
            <person name="Veneault-Fourrey C."/>
            <person name="LaButti K."/>
            <person name="Lindquist E.A."/>
            <person name="Lipzen A."/>
            <person name="Lundell T."/>
            <person name="Morin E."/>
            <person name="Murat C."/>
            <person name="Riley R."/>
            <person name="Ohm R."/>
            <person name="Sun H."/>
            <person name="Tunlid A."/>
            <person name="Henrissat B."/>
            <person name="Grigoriev I.V."/>
            <person name="Hibbett D.S."/>
            <person name="Martin F."/>
        </authorList>
    </citation>
    <scope>NUCLEOTIDE SEQUENCE [LARGE SCALE GENOMIC DNA]</scope>
    <source>
        <strain evidence="2">Marx 270</strain>
    </source>
</reference>
<gene>
    <name evidence="1" type="ORF">M404DRAFT_1008421</name>
</gene>
<dbReference type="HOGENOM" id="CLU_2528344_0_0_1"/>
<dbReference type="Proteomes" id="UP000054217">
    <property type="component" value="Unassembled WGS sequence"/>
</dbReference>
<organism evidence="1 2">
    <name type="scientific">Pisolithus tinctorius Marx 270</name>
    <dbReference type="NCBI Taxonomy" id="870435"/>
    <lineage>
        <taxon>Eukaryota</taxon>
        <taxon>Fungi</taxon>
        <taxon>Dikarya</taxon>
        <taxon>Basidiomycota</taxon>
        <taxon>Agaricomycotina</taxon>
        <taxon>Agaricomycetes</taxon>
        <taxon>Agaricomycetidae</taxon>
        <taxon>Boletales</taxon>
        <taxon>Sclerodermatineae</taxon>
        <taxon>Pisolithaceae</taxon>
        <taxon>Pisolithus</taxon>
    </lineage>
</organism>
<dbReference type="AlphaFoldDB" id="A0A0C3MZT1"/>
<reference evidence="1 2" key="1">
    <citation type="submission" date="2014-04" db="EMBL/GenBank/DDBJ databases">
        <authorList>
            <consortium name="DOE Joint Genome Institute"/>
            <person name="Kuo A."/>
            <person name="Kohler A."/>
            <person name="Costa M.D."/>
            <person name="Nagy L.G."/>
            <person name="Floudas D."/>
            <person name="Copeland A."/>
            <person name="Barry K.W."/>
            <person name="Cichocki N."/>
            <person name="Veneault-Fourrey C."/>
            <person name="LaButti K."/>
            <person name="Lindquist E.A."/>
            <person name="Lipzen A."/>
            <person name="Lundell T."/>
            <person name="Morin E."/>
            <person name="Murat C."/>
            <person name="Sun H."/>
            <person name="Tunlid A."/>
            <person name="Henrissat B."/>
            <person name="Grigoriev I.V."/>
            <person name="Hibbett D.S."/>
            <person name="Martin F."/>
            <person name="Nordberg H.P."/>
            <person name="Cantor M.N."/>
            <person name="Hua S.X."/>
        </authorList>
    </citation>
    <scope>NUCLEOTIDE SEQUENCE [LARGE SCALE GENOMIC DNA]</scope>
    <source>
        <strain evidence="1 2">Marx 270</strain>
    </source>
</reference>
<evidence type="ECO:0000313" key="1">
    <source>
        <dbReference type="EMBL" id="KIN94349.1"/>
    </source>
</evidence>
<dbReference type="EMBL" id="KN832102">
    <property type="protein sequence ID" value="KIN94349.1"/>
    <property type="molecule type" value="Genomic_DNA"/>
</dbReference>